<sequence length="453" mass="49943">MSSVDCSVCLEALCNPISYQCGHTVCQSCHFKMTRQGPVLCPLCRVEVSAPASCMVNVLLNSLLRGEISPAQLEQRPRSREPSLPSSLDAVLPSTTQDWRPQGGARAHGGQGLCGGPRGSPSSPRENLELLKKRFGECVLPNLEGAYSLRPFYVEFSIGESTEWTAAYRRRNGAQTIDSLAVIRSGRTLTTGRVHKGYLHSMTNHDAEVMPKRIGMLINKIAGRANFYNAETGDKLHIGPIDSSNQIFIHKTASFAKESTDPPTIDSYAEDTTSAVPPVMISDIIPKTCTMDVCRQDAIRRHIQRPTFISSSRVLVSGDAFFLNPDCRDRGGSALTFSAETYSEVYVELHMRMQQKWVFGIEGFTARAYKSDWRDIEAPDGSTWMIPSGTMVDRLGLYFDTRSRVWSLYCTRPRSFLIGTCTVPANLPGQRIAVGFSCVSSASDFGMMIVKPV</sequence>
<dbReference type="InterPro" id="IPR013083">
    <property type="entry name" value="Znf_RING/FYVE/PHD"/>
</dbReference>
<keyword evidence="8" id="KW-1185">Reference proteome</keyword>
<dbReference type="PANTHER" id="PTHR23327">
    <property type="entry name" value="RING FINGER PROTEIN 127"/>
    <property type="match status" value="1"/>
</dbReference>
<dbReference type="Proteomes" id="UP000118426">
    <property type="component" value="Segment"/>
</dbReference>
<proteinExistence type="predicted"/>
<reference evidence="7 8" key="1">
    <citation type="journal article" date="2013" name="J. Virol.">
        <title>Comparative genomics of carp herpesviruses.</title>
        <authorList>
            <person name="Davison A.J."/>
            <person name="Kurobe T."/>
            <person name="Gatherer D."/>
            <person name="Cunningham C."/>
            <person name="Korf I."/>
            <person name="Fukuda H."/>
            <person name="Hedrick R.P."/>
            <person name="Waltzek T.B."/>
        </authorList>
    </citation>
    <scope>NUCLEOTIDE SEQUENCE [LARGE SCALE GENOMIC DNA]</scope>
    <source>
        <strain evidence="7">NG-J1</strain>
    </source>
</reference>
<dbReference type="RefSeq" id="YP_007003805.1">
    <property type="nucleotide sequence ID" value="NC_019491.1"/>
</dbReference>
<protein>
    <submittedName>
        <fullName evidence="7">Protein ORF150</fullName>
    </submittedName>
</protein>
<evidence type="ECO:0000256" key="4">
    <source>
        <dbReference type="PROSITE-ProRule" id="PRU00175"/>
    </source>
</evidence>
<evidence type="ECO:0000313" key="8">
    <source>
        <dbReference type="Proteomes" id="UP000118426"/>
    </source>
</evidence>
<evidence type="ECO:0000313" key="7">
    <source>
        <dbReference type="EMBL" id="AFJ20437.1"/>
    </source>
</evidence>
<dbReference type="Gene3D" id="3.30.40.10">
    <property type="entry name" value="Zinc/RING finger domain, C3HC4 (zinc finger)"/>
    <property type="match status" value="1"/>
</dbReference>
<gene>
    <name evidence="7" type="ORF">CyHV1_ORF150</name>
</gene>
<keyword evidence="3" id="KW-0862">Zinc</keyword>
<dbReference type="PROSITE" id="PS50089">
    <property type="entry name" value="ZF_RING_2"/>
    <property type="match status" value="1"/>
</dbReference>
<feature type="domain" description="RING-type" evidence="6">
    <location>
        <begin position="6"/>
        <end position="45"/>
    </location>
</feature>
<keyword evidence="2 4" id="KW-0863">Zinc-finger</keyword>
<organism evidence="7 8">
    <name type="scientific">Cyprinid herpesvirus 1</name>
    <dbReference type="NCBI Taxonomy" id="317858"/>
    <lineage>
        <taxon>Viruses</taxon>
        <taxon>Duplodnaviria</taxon>
        <taxon>Heunggongvirae</taxon>
        <taxon>Peploviricota</taxon>
        <taxon>Herviviricetes</taxon>
        <taxon>Herpesvirales</taxon>
        <taxon>Alloherpesviridae</taxon>
        <taxon>Cyvirus</taxon>
        <taxon>Cyvirus cyprinidallo1</taxon>
    </lineage>
</organism>
<feature type="compositionally biased region" description="Gly residues" evidence="5">
    <location>
        <begin position="106"/>
        <end position="118"/>
    </location>
</feature>
<evidence type="ECO:0000256" key="1">
    <source>
        <dbReference type="ARBA" id="ARBA00022723"/>
    </source>
</evidence>
<accession>K7PCA3</accession>
<dbReference type="InterPro" id="IPR001841">
    <property type="entry name" value="Znf_RING"/>
</dbReference>
<dbReference type="GO" id="GO:0008270">
    <property type="term" value="F:zinc ion binding"/>
    <property type="evidence" value="ECO:0007669"/>
    <property type="project" value="UniProtKB-KW"/>
</dbReference>
<dbReference type="GeneID" id="14011309"/>
<evidence type="ECO:0000256" key="2">
    <source>
        <dbReference type="ARBA" id="ARBA00022771"/>
    </source>
</evidence>
<feature type="region of interest" description="Disordered" evidence="5">
    <location>
        <begin position="98"/>
        <end position="125"/>
    </location>
</feature>
<dbReference type="KEGG" id="vg:14011309"/>
<dbReference type="EMBL" id="JQ815363">
    <property type="protein sequence ID" value="AFJ20437.1"/>
    <property type="molecule type" value="Genomic_DNA"/>
</dbReference>
<name>K7PCA3_9VIRU</name>
<evidence type="ECO:0000256" key="3">
    <source>
        <dbReference type="ARBA" id="ARBA00022833"/>
    </source>
</evidence>
<dbReference type="OrthoDB" id="33849at10239"/>
<dbReference type="SMART" id="SM00184">
    <property type="entry name" value="RING"/>
    <property type="match status" value="1"/>
</dbReference>
<keyword evidence="1" id="KW-0479">Metal-binding</keyword>
<evidence type="ECO:0000256" key="5">
    <source>
        <dbReference type="SAM" id="MobiDB-lite"/>
    </source>
</evidence>
<evidence type="ECO:0000259" key="6">
    <source>
        <dbReference type="PROSITE" id="PS50089"/>
    </source>
</evidence>
<dbReference type="Pfam" id="PF00097">
    <property type="entry name" value="zf-C3HC4"/>
    <property type="match status" value="1"/>
</dbReference>
<dbReference type="InterPro" id="IPR018957">
    <property type="entry name" value="Znf_C3HC4_RING-type"/>
</dbReference>
<dbReference type="SUPFAM" id="SSF57850">
    <property type="entry name" value="RING/U-box"/>
    <property type="match status" value="1"/>
</dbReference>